<dbReference type="SMART" id="SM00633">
    <property type="entry name" value="Glyco_10"/>
    <property type="match status" value="1"/>
</dbReference>
<dbReference type="Gene3D" id="3.20.20.80">
    <property type="entry name" value="Glycosidases"/>
    <property type="match status" value="1"/>
</dbReference>
<organism evidence="6 7">
    <name type="scientific">Tetradesmus obliquus</name>
    <name type="common">Green alga</name>
    <name type="synonym">Acutodesmus obliquus</name>
    <dbReference type="NCBI Taxonomy" id="3088"/>
    <lineage>
        <taxon>Eukaryota</taxon>
        <taxon>Viridiplantae</taxon>
        <taxon>Chlorophyta</taxon>
        <taxon>core chlorophytes</taxon>
        <taxon>Chlorophyceae</taxon>
        <taxon>CS clade</taxon>
        <taxon>Sphaeropleales</taxon>
        <taxon>Scenedesmaceae</taxon>
        <taxon>Tetradesmus</taxon>
    </lineage>
</organism>
<keyword evidence="2" id="KW-0378">Hydrolase</keyword>
<dbReference type="PANTHER" id="PTHR31490:SF1">
    <property type="entry name" value="ENDO-1,4-BETA-XYLANASE 1"/>
    <property type="match status" value="1"/>
</dbReference>
<keyword evidence="4" id="KW-0624">Polysaccharide degradation</keyword>
<protein>
    <recommendedName>
        <fullName evidence="5">GH10 domain-containing protein</fullName>
    </recommendedName>
</protein>
<keyword evidence="3" id="KW-0119">Carbohydrate metabolism</keyword>
<accession>A0ABY8UIL5</accession>
<proteinExistence type="inferred from homology"/>
<dbReference type="PROSITE" id="PS51760">
    <property type="entry name" value="GH10_2"/>
    <property type="match status" value="1"/>
</dbReference>
<evidence type="ECO:0000256" key="4">
    <source>
        <dbReference type="ARBA" id="ARBA00023326"/>
    </source>
</evidence>
<dbReference type="InterPro" id="IPR044846">
    <property type="entry name" value="GH10"/>
</dbReference>
<dbReference type="EMBL" id="CP126219">
    <property type="protein sequence ID" value="WIA20884.1"/>
    <property type="molecule type" value="Genomic_DNA"/>
</dbReference>
<feature type="domain" description="GH10" evidence="5">
    <location>
        <begin position="125"/>
        <end position="424"/>
    </location>
</feature>
<dbReference type="InterPro" id="IPR017853">
    <property type="entry name" value="GH"/>
</dbReference>
<dbReference type="PANTHER" id="PTHR31490">
    <property type="entry name" value="GLYCOSYL HYDROLASE"/>
    <property type="match status" value="1"/>
</dbReference>
<keyword evidence="7" id="KW-1185">Reference proteome</keyword>
<evidence type="ECO:0000256" key="3">
    <source>
        <dbReference type="ARBA" id="ARBA00023277"/>
    </source>
</evidence>
<comment type="similarity">
    <text evidence="1">Belongs to the glycosyl hydrolase 10 (cellulase F) family.</text>
</comment>
<dbReference type="Pfam" id="PF00331">
    <property type="entry name" value="Glyco_hydro_10"/>
    <property type="match status" value="1"/>
</dbReference>
<evidence type="ECO:0000259" key="5">
    <source>
        <dbReference type="PROSITE" id="PS51760"/>
    </source>
</evidence>
<evidence type="ECO:0000313" key="7">
    <source>
        <dbReference type="Proteomes" id="UP001244341"/>
    </source>
</evidence>
<evidence type="ECO:0000256" key="2">
    <source>
        <dbReference type="ARBA" id="ARBA00022801"/>
    </source>
</evidence>
<reference evidence="6 7" key="1">
    <citation type="submission" date="2023-05" db="EMBL/GenBank/DDBJ databases">
        <title>A 100% complete, gapless, phased diploid assembly of the Scenedesmus obliquus UTEX 3031 genome.</title>
        <authorList>
            <person name="Biondi T.C."/>
            <person name="Hanschen E.R."/>
            <person name="Kwon T."/>
            <person name="Eng W."/>
            <person name="Kruse C.P.S."/>
            <person name="Koehler S.I."/>
            <person name="Kunde Y."/>
            <person name="Gleasner C.D."/>
            <person name="You Mak K.T."/>
            <person name="Polle J."/>
            <person name="Hovde B.T."/>
            <person name="Starkenburg S.R."/>
        </authorList>
    </citation>
    <scope>NUCLEOTIDE SEQUENCE [LARGE SCALE GENOMIC DNA]</scope>
    <source>
        <strain evidence="6 7">DOE0152z</strain>
    </source>
</reference>
<sequence length="486" mass="53916">MIVAGCLASVGVEAGTLQAHSAATNQSSTAAATAEAEAEEPWSAYVVPAAANMRGSTGSLQHHVPSIPAARPAALPQGPVTIEPGSISHRQGQLAVRLPKGARNLTLQLKRHADFVFGTAYYPEKVAAADLDWYKSMTASMFQGLTPETQFKWFYYERVPGQYQQAKEGLDRDYIQFAQDAGFSLVRGHTLEWSKVDFGPFWAHQLNCSEYVAALKHRVVRDVTLFKGKFQQYDVFNEIIEAPGLLDTCNLWDTAFPDIFKLAHEADPEAQLCINDLGLIEAGNAPKLIRIIKEHLWAHDAPIHCIGIQAHFEYAGINMTHQQQQLDLLATLGLDMFITEFTLFTSWAGPPILPDHPDGWPVSYLDEQTQADMTTQLLKFWFSHLAVKGVFMWGWWDSNIWIPGAGIYTADRRPKLAAAAVRQLLQEELSTNVTAEAPASGWMQFKGFYGEYAYSFVNQAGRQKTGVLHFGRGAARRQSLLQADTS</sequence>
<dbReference type="Proteomes" id="UP001244341">
    <property type="component" value="Chromosome 12b"/>
</dbReference>
<gene>
    <name evidence="6" type="ORF">OEZ85_005230</name>
</gene>
<evidence type="ECO:0000256" key="1">
    <source>
        <dbReference type="ARBA" id="ARBA00007495"/>
    </source>
</evidence>
<name>A0ABY8UIL5_TETOB</name>
<dbReference type="SUPFAM" id="SSF51445">
    <property type="entry name" value="(Trans)glycosidases"/>
    <property type="match status" value="1"/>
</dbReference>
<dbReference type="InterPro" id="IPR001000">
    <property type="entry name" value="GH10_dom"/>
</dbReference>
<evidence type="ECO:0000313" key="6">
    <source>
        <dbReference type="EMBL" id="WIA20884.1"/>
    </source>
</evidence>